<dbReference type="GO" id="GO:0008061">
    <property type="term" value="F:chitin binding"/>
    <property type="evidence" value="ECO:0007669"/>
    <property type="project" value="InterPro"/>
</dbReference>
<dbReference type="HOGENOM" id="CLU_140596_1_0_1"/>
<accession>T1JAS0</accession>
<organism evidence="3 4">
    <name type="scientific">Strigamia maritima</name>
    <name type="common">European centipede</name>
    <name type="synonym">Geophilus maritimus</name>
    <dbReference type="NCBI Taxonomy" id="126957"/>
    <lineage>
        <taxon>Eukaryota</taxon>
        <taxon>Metazoa</taxon>
        <taxon>Ecdysozoa</taxon>
        <taxon>Arthropoda</taxon>
        <taxon>Myriapoda</taxon>
        <taxon>Chilopoda</taxon>
        <taxon>Pleurostigmophora</taxon>
        <taxon>Geophilomorpha</taxon>
        <taxon>Linotaeniidae</taxon>
        <taxon>Strigamia</taxon>
    </lineage>
</organism>
<feature type="domain" description="Chitin-binding type-2" evidence="2">
    <location>
        <begin position="77"/>
        <end position="136"/>
    </location>
</feature>
<dbReference type="EnsemblMetazoa" id="SMAR010841-RA">
    <property type="protein sequence ID" value="SMAR010841-PA"/>
    <property type="gene ID" value="SMAR010841"/>
</dbReference>
<keyword evidence="1" id="KW-0812">Transmembrane</keyword>
<dbReference type="PANTHER" id="PTHR22933:SF31">
    <property type="entry name" value="FI18007P1"/>
    <property type="match status" value="1"/>
</dbReference>
<dbReference type="GO" id="GO:0005576">
    <property type="term" value="C:extracellular region"/>
    <property type="evidence" value="ECO:0007669"/>
    <property type="project" value="InterPro"/>
</dbReference>
<dbReference type="PhylomeDB" id="T1JAS0"/>
<dbReference type="InterPro" id="IPR036508">
    <property type="entry name" value="Chitin-bd_dom_sf"/>
</dbReference>
<dbReference type="Gene3D" id="2.170.140.10">
    <property type="entry name" value="Chitin binding domain"/>
    <property type="match status" value="1"/>
</dbReference>
<dbReference type="AlphaFoldDB" id="T1JAS0"/>
<dbReference type="SUPFAM" id="SSF57625">
    <property type="entry name" value="Invertebrate chitin-binding proteins"/>
    <property type="match status" value="1"/>
</dbReference>
<evidence type="ECO:0000313" key="3">
    <source>
        <dbReference type="EnsemblMetazoa" id="SMAR010841-PA"/>
    </source>
</evidence>
<dbReference type="EMBL" id="JH432003">
    <property type="status" value="NOT_ANNOTATED_CDS"/>
    <property type="molecule type" value="Genomic_DNA"/>
</dbReference>
<keyword evidence="1" id="KW-0472">Membrane</keyword>
<dbReference type="InterPro" id="IPR002557">
    <property type="entry name" value="Chitin-bd_dom"/>
</dbReference>
<reference evidence="3" key="2">
    <citation type="submission" date="2015-02" db="UniProtKB">
        <authorList>
            <consortium name="EnsemblMetazoa"/>
        </authorList>
    </citation>
    <scope>IDENTIFICATION</scope>
</reference>
<sequence length="159" mass="18359">MTTNRVRTSPNIMAAERGPTSATMFDPNPDMLRQVLVCVLVLSLVVLIYGKHVQLARQDIPHLRAKRWEELPNVTFHFDCTSRAVGFYADLEFECMIFHMCDEDGRRIPHICGGDGTGFNQEYRICDWMTNFNCKDSENWYYLNELTYVTDPPKTAGKK</sequence>
<dbReference type="PANTHER" id="PTHR22933">
    <property type="entry name" value="FI18007P1-RELATED"/>
    <property type="match status" value="1"/>
</dbReference>
<evidence type="ECO:0000259" key="2">
    <source>
        <dbReference type="PROSITE" id="PS50940"/>
    </source>
</evidence>
<dbReference type="Proteomes" id="UP000014500">
    <property type="component" value="Unassembled WGS sequence"/>
</dbReference>
<keyword evidence="4" id="KW-1185">Reference proteome</keyword>
<keyword evidence="1" id="KW-1133">Transmembrane helix</keyword>
<dbReference type="SMART" id="SM00494">
    <property type="entry name" value="ChtBD2"/>
    <property type="match status" value="1"/>
</dbReference>
<dbReference type="Pfam" id="PF01607">
    <property type="entry name" value="CBM_14"/>
    <property type="match status" value="1"/>
</dbReference>
<dbReference type="eggNOG" id="ENOG502S2YI">
    <property type="taxonomic scope" value="Eukaryota"/>
</dbReference>
<name>T1JAS0_STRMM</name>
<reference evidence="4" key="1">
    <citation type="submission" date="2011-05" db="EMBL/GenBank/DDBJ databases">
        <authorList>
            <person name="Richards S.R."/>
            <person name="Qu J."/>
            <person name="Jiang H."/>
            <person name="Jhangiani S.N."/>
            <person name="Agravi P."/>
            <person name="Goodspeed R."/>
            <person name="Gross S."/>
            <person name="Mandapat C."/>
            <person name="Jackson L."/>
            <person name="Mathew T."/>
            <person name="Pu L."/>
            <person name="Thornton R."/>
            <person name="Saada N."/>
            <person name="Wilczek-Boney K.B."/>
            <person name="Lee S."/>
            <person name="Kovar C."/>
            <person name="Wu Y."/>
            <person name="Scherer S.E."/>
            <person name="Worley K.C."/>
            <person name="Muzny D.M."/>
            <person name="Gibbs R."/>
        </authorList>
    </citation>
    <scope>NUCLEOTIDE SEQUENCE</scope>
    <source>
        <strain evidence="4">Brora</strain>
    </source>
</reference>
<feature type="transmembrane region" description="Helical" evidence="1">
    <location>
        <begin position="31"/>
        <end position="50"/>
    </location>
</feature>
<dbReference type="PROSITE" id="PS50940">
    <property type="entry name" value="CHIT_BIND_II"/>
    <property type="match status" value="1"/>
</dbReference>
<dbReference type="InterPro" id="IPR052976">
    <property type="entry name" value="Scoloptoxin-like"/>
</dbReference>
<proteinExistence type="predicted"/>
<protein>
    <recommendedName>
        <fullName evidence="2">Chitin-binding type-2 domain-containing protein</fullName>
    </recommendedName>
</protein>
<evidence type="ECO:0000313" key="4">
    <source>
        <dbReference type="Proteomes" id="UP000014500"/>
    </source>
</evidence>
<evidence type="ECO:0000256" key="1">
    <source>
        <dbReference type="SAM" id="Phobius"/>
    </source>
</evidence>